<evidence type="ECO:0000313" key="2">
    <source>
        <dbReference type="Proteomes" id="UP001165186"/>
    </source>
</evidence>
<dbReference type="Proteomes" id="UP001165186">
    <property type="component" value="Unassembled WGS sequence"/>
</dbReference>
<comment type="caution">
    <text evidence="1">The sequence shown here is derived from an EMBL/GenBank/DDBJ whole genome shotgun (WGS) entry which is preliminary data.</text>
</comment>
<gene>
    <name evidence="1" type="primary">g7004</name>
    <name evidence="1" type="ORF">NpPPO83_00007004</name>
</gene>
<organism evidence="1 2">
    <name type="scientific">Neofusicoccum parvum</name>
    <dbReference type="NCBI Taxonomy" id="310453"/>
    <lineage>
        <taxon>Eukaryota</taxon>
        <taxon>Fungi</taxon>
        <taxon>Dikarya</taxon>
        <taxon>Ascomycota</taxon>
        <taxon>Pezizomycotina</taxon>
        <taxon>Dothideomycetes</taxon>
        <taxon>Dothideomycetes incertae sedis</taxon>
        <taxon>Botryosphaeriales</taxon>
        <taxon>Botryosphaeriaceae</taxon>
        <taxon>Neofusicoccum</taxon>
    </lineage>
</organism>
<sequence length="439" mass="49188">MASTDFIIVGAGYAGLTTAIELTRKGFNVEVFESAKKFTDQGDIIMMNPSVSRVLSKWGGCLQELEAVSAPGTRMAIFDWKGNQIVEDPMGYSPDGYSFLVTPRGPLHLIMYRYALSIGIKIHFSTPISKVFEEEDCAGVYVGDERIKAAGVIAADGVHSKVRRQILDDEGQTKPSGFAIYRSFFDMSRLLDDPRTRHFAEGKGDGIYLWIGTDVHAVVLPNKNLGKIGCFLTHRDEFDVVESWSTKGDRSHLLKVIDGWDDTLHALFSKIPSEELFDWKLLWRDPLKSWVSPKGRILLVGDSSHPHLPTSGSGAMQAIEDGATFGALADTLGMDNIPDLFKVFQALRYERTNLTQRLGWENRYRFHHTDWEAVKKDPSLAKPTLPEWGVVHDAEKYAYENAQAALKGLKSGIKFKSTNVPEDYVYQEWNVQTLMDLEA</sequence>
<name>A0ACB5SPY8_9PEZI</name>
<protein>
    <submittedName>
        <fullName evidence="1">Uncharacterized protein</fullName>
    </submittedName>
</protein>
<keyword evidence="2" id="KW-1185">Reference proteome</keyword>
<dbReference type="EMBL" id="BSXG01000183">
    <property type="protein sequence ID" value="GME52147.1"/>
    <property type="molecule type" value="Genomic_DNA"/>
</dbReference>
<evidence type="ECO:0000313" key="1">
    <source>
        <dbReference type="EMBL" id="GME52147.1"/>
    </source>
</evidence>
<reference evidence="1" key="1">
    <citation type="submission" date="2024-09" db="EMBL/GenBank/DDBJ databases">
        <title>Draft Genome Sequences of Neofusicoccum parvum.</title>
        <authorList>
            <person name="Ashida A."/>
            <person name="Camagna M."/>
            <person name="Tanaka A."/>
            <person name="Takemoto D."/>
        </authorList>
    </citation>
    <scope>NUCLEOTIDE SEQUENCE</scope>
    <source>
        <strain evidence="1">PPO83</strain>
    </source>
</reference>
<accession>A0ACB5SPY8</accession>
<proteinExistence type="predicted"/>